<gene>
    <name evidence="1" type="ORF">EZS26_001471</name>
</gene>
<protein>
    <recommendedName>
        <fullName evidence="3">Apea-like HEPN domain-containing protein</fullName>
    </recommendedName>
</protein>
<evidence type="ECO:0000313" key="1">
    <source>
        <dbReference type="EMBL" id="KAA6302358.1"/>
    </source>
</evidence>
<accession>A0A5M8P1U5</accession>
<dbReference type="EMBL" id="SNRX01000008">
    <property type="protein sequence ID" value="KAA6302358.1"/>
    <property type="molecule type" value="Genomic_DNA"/>
</dbReference>
<organism evidence="1 2">
    <name type="scientific">Candidatus Ordinivivax streblomastigis</name>
    <dbReference type="NCBI Taxonomy" id="2540710"/>
    <lineage>
        <taxon>Bacteria</taxon>
        <taxon>Pseudomonadati</taxon>
        <taxon>Bacteroidota</taxon>
        <taxon>Bacteroidia</taxon>
        <taxon>Bacteroidales</taxon>
        <taxon>Candidatus Ordinivivax</taxon>
    </lineage>
</organism>
<sequence length="265" mass="30956">MATSSENIKLWMNQAEPDYYLHFLKVWIPFNAWYVDSYPSLKRKDTDIINELQNTASEPKKIIKNFLDNNGHEALEFQKNLAELHFQLDANSINHNGSRLSFKSLYLMENPVKHKNDKDKIFNIYKVEKTTHYFQAYIEAKGGKVLLDFKQSQYEIEDLTKDIAYIKLDKKIQRKIYNLYEEINPKKAISIICNQNSSKKDCIALKSENSCKLIKDTETIAKACIKVLYALRCMLFHGEIAPTETNRKIYKNASCILQLIINKLK</sequence>
<proteinExistence type="predicted"/>
<comment type="caution">
    <text evidence="1">The sequence shown here is derived from an EMBL/GenBank/DDBJ whole genome shotgun (WGS) entry which is preliminary data.</text>
</comment>
<evidence type="ECO:0000313" key="2">
    <source>
        <dbReference type="Proteomes" id="UP000324575"/>
    </source>
</evidence>
<reference evidence="1 2" key="1">
    <citation type="submission" date="2019-03" db="EMBL/GenBank/DDBJ databases">
        <title>Single cell metagenomics reveals metabolic interactions within the superorganism composed of flagellate Streblomastix strix and complex community of Bacteroidetes bacteria on its surface.</title>
        <authorList>
            <person name="Treitli S.C."/>
            <person name="Kolisko M."/>
            <person name="Husnik F."/>
            <person name="Keeling P."/>
            <person name="Hampl V."/>
        </authorList>
    </citation>
    <scope>NUCLEOTIDE SEQUENCE [LARGE SCALE GENOMIC DNA]</scope>
    <source>
        <strain evidence="1">St1</strain>
    </source>
</reference>
<dbReference type="Proteomes" id="UP000324575">
    <property type="component" value="Unassembled WGS sequence"/>
</dbReference>
<evidence type="ECO:0008006" key="3">
    <source>
        <dbReference type="Google" id="ProtNLM"/>
    </source>
</evidence>
<dbReference type="AlphaFoldDB" id="A0A5M8P1U5"/>
<name>A0A5M8P1U5_9BACT</name>